<dbReference type="InterPro" id="IPR039421">
    <property type="entry name" value="Type_1_exporter"/>
</dbReference>
<feature type="transmembrane region" description="Helical" evidence="7">
    <location>
        <begin position="171"/>
        <end position="188"/>
    </location>
</feature>
<evidence type="ECO:0000313" key="13">
    <source>
        <dbReference type="Proteomes" id="UP000186883"/>
    </source>
</evidence>
<dbReference type="SMART" id="SM00382">
    <property type="entry name" value="AAA"/>
    <property type="match status" value="1"/>
</dbReference>
<evidence type="ECO:0000256" key="6">
    <source>
        <dbReference type="ARBA" id="ARBA00023136"/>
    </source>
</evidence>
<dbReference type="OrthoDB" id="9806127at2"/>
<proteinExistence type="predicted"/>
<dbReference type="InterPro" id="IPR003439">
    <property type="entry name" value="ABC_transporter-like_ATP-bd"/>
</dbReference>
<evidence type="ECO:0000256" key="7">
    <source>
        <dbReference type="SAM" id="Phobius"/>
    </source>
</evidence>
<protein>
    <submittedName>
        <fullName evidence="10">Multidrug ABC transporter permease</fullName>
    </submittedName>
</protein>
<dbReference type="PROSITE" id="PS50929">
    <property type="entry name" value="ABC_TM1F"/>
    <property type="match status" value="1"/>
</dbReference>
<dbReference type="PROSITE" id="PS50893">
    <property type="entry name" value="ABC_TRANSPORTER_2"/>
    <property type="match status" value="1"/>
</dbReference>
<evidence type="ECO:0000259" key="8">
    <source>
        <dbReference type="PROSITE" id="PS50893"/>
    </source>
</evidence>
<dbReference type="InterPro" id="IPR017871">
    <property type="entry name" value="ABC_transporter-like_CS"/>
</dbReference>
<dbReference type="Gene3D" id="3.40.50.300">
    <property type="entry name" value="P-loop containing nucleotide triphosphate hydrolases"/>
    <property type="match status" value="1"/>
</dbReference>
<dbReference type="InterPro" id="IPR003593">
    <property type="entry name" value="AAA+_ATPase"/>
</dbReference>
<dbReference type="PANTHER" id="PTHR24221:SF646">
    <property type="entry name" value="HAEMOLYSIN SECRETION ATP-BINDING PROTEIN"/>
    <property type="match status" value="1"/>
</dbReference>
<keyword evidence="6 7" id="KW-0472">Membrane</keyword>
<dbReference type="EMBL" id="LOBU02000001">
    <property type="protein sequence ID" value="OKA11482.1"/>
    <property type="molecule type" value="Genomic_DNA"/>
</dbReference>
<dbReference type="SUPFAM" id="SSF52540">
    <property type="entry name" value="P-loop containing nucleoside triphosphate hydrolases"/>
    <property type="match status" value="1"/>
</dbReference>
<evidence type="ECO:0000256" key="3">
    <source>
        <dbReference type="ARBA" id="ARBA00022741"/>
    </source>
</evidence>
<accession>A0A154MWJ5</accession>
<dbReference type="GO" id="GO:0005886">
    <property type="term" value="C:plasma membrane"/>
    <property type="evidence" value="ECO:0007669"/>
    <property type="project" value="UniProtKB-SubCell"/>
</dbReference>
<feature type="transmembrane region" description="Helical" evidence="7">
    <location>
        <begin position="255"/>
        <end position="276"/>
    </location>
</feature>
<dbReference type="EMBL" id="LQCI01000002">
    <property type="protein sequence ID" value="KZB88370.1"/>
    <property type="molecule type" value="Genomic_DNA"/>
</dbReference>
<evidence type="ECO:0000256" key="5">
    <source>
        <dbReference type="ARBA" id="ARBA00022989"/>
    </source>
</evidence>
<feature type="transmembrane region" description="Helical" evidence="7">
    <location>
        <begin position="288"/>
        <end position="306"/>
    </location>
</feature>
<dbReference type="AlphaFoldDB" id="A0A154MWJ5"/>
<feature type="domain" description="ABC transmembrane type-1" evidence="9">
    <location>
        <begin position="33"/>
        <end position="314"/>
    </location>
</feature>
<dbReference type="GO" id="GO:0140359">
    <property type="term" value="F:ABC-type transporter activity"/>
    <property type="evidence" value="ECO:0007669"/>
    <property type="project" value="InterPro"/>
</dbReference>
<keyword evidence="5 7" id="KW-1133">Transmembrane helix</keyword>
<dbReference type="Proteomes" id="UP000076321">
    <property type="component" value="Unassembled WGS sequence"/>
</dbReference>
<dbReference type="InterPro" id="IPR027417">
    <property type="entry name" value="P-loop_NTPase"/>
</dbReference>
<dbReference type="Proteomes" id="UP000186883">
    <property type="component" value="Unassembled WGS sequence"/>
</dbReference>
<evidence type="ECO:0000313" key="12">
    <source>
        <dbReference type="Proteomes" id="UP000076321"/>
    </source>
</evidence>
<reference evidence="11 13" key="2">
    <citation type="submission" date="2016-11" db="EMBL/GenBank/DDBJ databases">
        <title>Genome sequencing of Amycolatopsis regifaucium.</title>
        <authorList>
            <person name="Mayilraj S."/>
            <person name="Kaur N."/>
        </authorList>
    </citation>
    <scope>NUCLEOTIDE SEQUENCE [LARGE SCALE GENOMIC DNA]</scope>
    <source>
        <strain evidence="11 13">GY080</strain>
    </source>
</reference>
<dbReference type="GO" id="GO:0016887">
    <property type="term" value="F:ATP hydrolysis activity"/>
    <property type="evidence" value="ECO:0007669"/>
    <property type="project" value="InterPro"/>
</dbReference>
<reference evidence="10 12" key="1">
    <citation type="submission" date="2015-12" db="EMBL/GenBank/DDBJ databases">
        <title>Amycolatopsis regifaucium genome sequencing and assembly.</title>
        <authorList>
            <person name="Mayilraj S."/>
        </authorList>
    </citation>
    <scope>NUCLEOTIDE SEQUENCE [LARGE SCALE GENOMIC DNA]</scope>
    <source>
        <strain evidence="10 12">GY080</strain>
    </source>
</reference>
<dbReference type="GO" id="GO:0005524">
    <property type="term" value="F:ATP binding"/>
    <property type="evidence" value="ECO:0007669"/>
    <property type="project" value="UniProtKB-KW"/>
</dbReference>
<dbReference type="PROSITE" id="PS00211">
    <property type="entry name" value="ABC_TRANSPORTER_1"/>
    <property type="match status" value="1"/>
</dbReference>
<keyword evidence="3" id="KW-0547">Nucleotide-binding</keyword>
<dbReference type="RefSeq" id="WP_061983601.1">
    <property type="nucleotide sequence ID" value="NZ_FOPQ01000004.1"/>
</dbReference>
<keyword evidence="13" id="KW-1185">Reference proteome</keyword>
<evidence type="ECO:0000313" key="10">
    <source>
        <dbReference type="EMBL" id="KZB88370.1"/>
    </source>
</evidence>
<organism evidence="10 12">
    <name type="scientific">Amycolatopsis regifaucium</name>
    <dbReference type="NCBI Taxonomy" id="546365"/>
    <lineage>
        <taxon>Bacteria</taxon>
        <taxon>Bacillati</taxon>
        <taxon>Actinomycetota</taxon>
        <taxon>Actinomycetes</taxon>
        <taxon>Pseudonocardiales</taxon>
        <taxon>Pseudonocardiaceae</taxon>
        <taxon>Amycolatopsis</taxon>
    </lineage>
</organism>
<evidence type="ECO:0000259" key="9">
    <source>
        <dbReference type="PROSITE" id="PS50929"/>
    </source>
</evidence>
<dbReference type="InterPro" id="IPR036640">
    <property type="entry name" value="ABC1_TM_sf"/>
</dbReference>
<name>A0A154MWJ5_9PSEU</name>
<dbReference type="PANTHER" id="PTHR24221">
    <property type="entry name" value="ATP-BINDING CASSETTE SUB-FAMILY B"/>
    <property type="match status" value="1"/>
</dbReference>
<dbReference type="SUPFAM" id="SSF90123">
    <property type="entry name" value="ABC transporter transmembrane region"/>
    <property type="match status" value="1"/>
</dbReference>
<comment type="subcellular location">
    <subcellularLocation>
        <location evidence="1">Cell membrane</location>
        <topology evidence="1">Multi-pass membrane protein</topology>
    </subcellularLocation>
</comment>
<sequence>MSAVDPVRAGVRHLRAAIVLAFAANPAAATGQLAVALLAGAAPVAVAWLTRTVLDGIAAGSGRSFVSLALALVLVGVCAAVLPNVERYLRAELDRSVGILARDRLFGALERLRGLRRLEDPNFHDRLQLAADAGRASPPSVLSGVVELARGAITVIGFAVSLLLIGPFVTVIVLIGALPVGIAEFALARQRARMMWEVEPAQRRELFYAQLLSGPRAAKEVRLFGLGRFFRTRMVTELRGIYGAERVLDRRELRVQGLLAVLSAGIAGYGLFWVVGAAANGSVSVGDLAVFVAAVAGIQAALASGVDQAARMHQALLLFDHYVFVTAVTGDLPVSATPIPVPPLRRGIELRDVWFRYSEDHPWVLRGVTLTIPVGSALALVGHNGAGKSTVIKLLCRLYDPDRGSIHWDGVDLRAFDPDELRTRIGAVFQDYMDYDLTAAENIAVGDLDALTDESRLRAAARRAGAHEFIEALPRGYETMLSRIFTDNIDRDDPSTGVVLSGGQLQRLALARAFLRDRRDLLILDEPSAGLDAEAEADIHTRLRAHRADRTSVLISHRLGAVRDADVIAVLSDGRVTEVGDHHGLISSRGIYHRLYTLQAKGYHEEVALP</sequence>
<evidence type="ECO:0000256" key="1">
    <source>
        <dbReference type="ARBA" id="ARBA00004651"/>
    </source>
</evidence>
<comment type="caution">
    <text evidence="10">The sequence shown here is derived from an EMBL/GenBank/DDBJ whole genome shotgun (WGS) entry which is preliminary data.</text>
</comment>
<feature type="domain" description="ABC transporter" evidence="8">
    <location>
        <begin position="348"/>
        <end position="598"/>
    </location>
</feature>
<evidence type="ECO:0000256" key="4">
    <source>
        <dbReference type="ARBA" id="ARBA00022840"/>
    </source>
</evidence>
<keyword evidence="4" id="KW-0067">ATP-binding</keyword>
<dbReference type="Pfam" id="PF00005">
    <property type="entry name" value="ABC_tran"/>
    <property type="match status" value="1"/>
</dbReference>
<keyword evidence="2 7" id="KW-0812">Transmembrane</keyword>
<feature type="transmembrane region" description="Helical" evidence="7">
    <location>
        <begin position="65"/>
        <end position="85"/>
    </location>
</feature>
<dbReference type="Gene3D" id="1.20.1560.10">
    <property type="entry name" value="ABC transporter type 1, transmembrane domain"/>
    <property type="match status" value="1"/>
</dbReference>
<evidence type="ECO:0000313" key="11">
    <source>
        <dbReference type="EMBL" id="OKA11482.1"/>
    </source>
</evidence>
<gene>
    <name evidence="11" type="ORF">ATP06_0201120</name>
    <name evidence="10" type="ORF">AVL48_20725</name>
</gene>
<dbReference type="InterPro" id="IPR011527">
    <property type="entry name" value="ABC1_TM_dom"/>
</dbReference>
<dbReference type="GO" id="GO:0034040">
    <property type="term" value="F:ATPase-coupled lipid transmembrane transporter activity"/>
    <property type="evidence" value="ECO:0007669"/>
    <property type="project" value="TreeGrafter"/>
</dbReference>
<evidence type="ECO:0000256" key="2">
    <source>
        <dbReference type="ARBA" id="ARBA00022692"/>
    </source>
</evidence>